<dbReference type="eggNOG" id="arCOG01020">
    <property type="taxonomic scope" value="Archaea"/>
</dbReference>
<dbReference type="PANTHER" id="PTHR30483:SF37">
    <property type="entry name" value="ABC TRANSPORTER SUBSTRATE-BINDING PROTEIN"/>
    <property type="match status" value="1"/>
</dbReference>
<dbReference type="InterPro" id="IPR051010">
    <property type="entry name" value="BCAA_transport"/>
</dbReference>
<reference evidence="5 6" key="1">
    <citation type="journal article" date="2011" name="Stand. Genomic Sci.">
        <title>Complete genome sequence of the hyperthermophilic chemolithoautotroph Pyrolobus fumarii type strain (1A).</title>
        <authorList>
            <person name="Anderson I."/>
            <person name="Goker M."/>
            <person name="Nolan M."/>
            <person name="Lucas S."/>
            <person name="Hammon N."/>
            <person name="Deshpande S."/>
            <person name="Cheng J.F."/>
            <person name="Tapia R."/>
            <person name="Han C."/>
            <person name="Goodwin L."/>
            <person name="Pitluck S."/>
            <person name="Huntemann M."/>
            <person name="Liolios K."/>
            <person name="Ivanova N."/>
            <person name="Pagani I."/>
            <person name="Mavromatis K."/>
            <person name="Ovchinikova G."/>
            <person name="Pati A."/>
            <person name="Chen A."/>
            <person name="Palaniappan K."/>
            <person name="Land M."/>
            <person name="Hauser L."/>
            <person name="Brambilla E.M."/>
            <person name="Huber H."/>
            <person name="Yasawong M."/>
            <person name="Rohde M."/>
            <person name="Spring S."/>
            <person name="Abt B."/>
            <person name="Sikorski J."/>
            <person name="Wirth R."/>
            <person name="Detter J.C."/>
            <person name="Woyke T."/>
            <person name="Bristow J."/>
            <person name="Eisen J.A."/>
            <person name="Markowitz V."/>
            <person name="Hugenholtz P."/>
            <person name="Kyrpides N.C."/>
            <person name="Klenk H.P."/>
            <person name="Lapidus A."/>
        </authorList>
    </citation>
    <scope>NUCLEOTIDE SEQUENCE [LARGE SCALE GENOMIC DNA]</scope>
    <source>
        <strain evidence="6">DSM 11204 / 1A</strain>
    </source>
</reference>
<evidence type="ECO:0000313" key="5">
    <source>
        <dbReference type="EMBL" id="AEM38932.1"/>
    </source>
</evidence>
<keyword evidence="3" id="KW-0812">Transmembrane</keyword>
<name>G0EF35_PYRF1</name>
<dbReference type="Pfam" id="PF13458">
    <property type="entry name" value="Peripla_BP_6"/>
    <property type="match status" value="1"/>
</dbReference>
<dbReference type="Proteomes" id="UP000001037">
    <property type="component" value="Chromosome"/>
</dbReference>
<evidence type="ECO:0000256" key="3">
    <source>
        <dbReference type="SAM" id="Phobius"/>
    </source>
</evidence>
<dbReference type="GeneID" id="11139540"/>
<keyword evidence="3" id="KW-0472">Membrane</keyword>
<evidence type="ECO:0000256" key="1">
    <source>
        <dbReference type="ARBA" id="ARBA00022729"/>
    </source>
</evidence>
<dbReference type="SUPFAM" id="SSF53822">
    <property type="entry name" value="Periplasmic binding protein-like I"/>
    <property type="match status" value="1"/>
</dbReference>
<evidence type="ECO:0000256" key="2">
    <source>
        <dbReference type="SAM" id="MobiDB-lite"/>
    </source>
</evidence>
<feature type="transmembrane region" description="Helical" evidence="3">
    <location>
        <begin position="455"/>
        <end position="476"/>
    </location>
</feature>
<dbReference type="InterPro" id="IPR028081">
    <property type="entry name" value="Leu-bd"/>
</dbReference>
<proteinExistence type="predicted"/>
<dbReference type="PANTHER" id="PTHR30483">
    <property type="entry name" value="LEUCINE-SPECIFIC-BINDING PROTEIN"/>
    <property type="match status" value="1"/>
</dbReference>
<evidence type="ECO:0000259" key="4">
    <source>
        <dbReference type="Pfam" id="PF13458"/>
    </source>
</evidence>
<feature type="region of interest" description="Disordered" evidence="2">
    <location>
        <begin position="417"/>
        <end position="447"/>
    </location>
</feature>
<evidence type="ECO:0000313" key="6">
    <source>
        <dbReference type="Proteomes" id="UP000001037"/>
    </source>
</evidence>
<sequence length="480" mass="52336">MRMVVWRALLLLALLAVAALAIPVAAEEKNVIVIGLTKSSGKYERESTEQLRGILLWAKWVNETGGIKVGDKTYYVRIVYYDDQSKKDLVQQLYEKLITQDKVDFLFSPYSSGLSMAAVPIAEKYGVPIVVVGAASDKIFTDLKPKCAFQIYTPASKYLTSSLDLVKKYMPNAKVYILYEDTTFAATVAEAAKAYAEKIGLEVVGYESYPRDVKDFTAALERVRASGATVLIGGGHYRDGLLLAKQIRELGLDEQLKFVSLLVAVDLPSFYKDMGEAANGFAGPSQWEPKVKYTPELAKKLGIKWIGPTVDEFVKMYREAYGTDPGYHAAGGFAAGLFLQAAIEAAGSIDRMAVCNAAKKLDILTFFGRLAVDPETGLQVAHEMVVVQWQNGAKEVIWPESAATAKPITLKGEPLAPAKEQVKEQTTSVATETPATRAKTTPSTTTAEAATGTDMTIIIIGVIVAIIVLGFLAWYIRARE</sequence>
<dbReference type="OrthoDB" id="162762at2157"/>
<dbReference type="InterPro" id="IPR028082">
    <property type="entry name" value="Peripla_BP_I"/>
</dbReference>
<feature type="domain" description="Leucine-binding protein" evidence="4">
    <location>
        <begin position="36"/>
        <end position="392"/>
    </location>
</feature>
<organism evidence="5 6">
    <name type="scientific">Pyrolobus fumarii (strain DSM 11204 / 1A)</name>
    <dbReference type="NCBI Taxonomy" id="694429"/>
    <lineage>
        <taxon>Archaea</taxon>
        <taxon>Thermoproteota</taxon>
        <taxon>Thermoprotei</taxon>
        <taxon>Desulfurococcales</taxon>
        <taxon>Pyrodictiaceae</taxon>
        <taxon>Pyrolobus</taxon>
    </lineage>
</organism>
<accession>G0EF35</accession>
<keyword evidence="6" id="KW-1185">Reference proteome</keyword>
<keyword evidence="5" id="KW-0675">Receptor</keyword>
<dbReference type="InParanoid" id="G0EF35"/>
<keyword evidence="3" id="KW-1133">Transmembrane helix</keyword>
<dbReference type="Gene3D" id="3.40.50.2300">
    <property type="match status" value="2"/>
</dbReference>
<feature type="compositionally biased region" description="Low complexity" evidence="2">
    <location>
        <begin position="433"/>
        <end position="447"/>
    </location>
</feature>
<dbReference type="HOGENOM" id="CLU_027128_4_1_2"/>
<protein>
    <submittedName>
        <fullName evidence="5">Extracellular ligand-binding receptor</fullName>
    </submittedName>
</protein>
<dbReference type="RefSeq" id="WP_014026609.1">
    <property type="nucleotide sequence ID" value="NC_015931.1"/>
</dbReference>
<dbReference type="STRING" id="694429.Pyrfu_1064"/>
<dbReference type="KEGG" id="pfm:Pyrfu_1064"/>
<gene>
    <name evidence="5" type="ordered locus">Pyrfu_1064</name>
</gene>
<dbReference type="CDD" id="cd06338">
    <property type="entry name" value="PBP1_ABC_ligand_binding-like"/>
    <property type="match status" value="1"/>
</dbReference>
<dbReference type="EMBL" id="CP002838">
    <property type="protein sequence ID" value="AEM38932.1"/>
    <property type="molecule type" value="Genomic_DNA"/>
</dbReference>
<dbReference type="AlphaFoldDB" id="G0EF35"/>
<keyword evidence="1" id="KW-0732">Signal</keyword>